<feature type="signal peptide" evidence="1">
    <location>
        <begin position="1"/>
        <end position="25"/>
    </location>
</feature>
<gene>
    <name evidence="2" type="ORF">A3Q41_02251</name>
</gene>
<dbReference type="OrthoDB" id="4554588at2"/>
<evidence type="ECO:0000313" key="3">
    <source>
        <dbReference type="Proteomes" id="UP000076038"/>
    </source>
</evidence>
<sequence>MFRRIAVTVAVVAGAAALGVGTANADEWPVAPPYPSPTAPQDVTGVFLTPQDPDYWNPFVSENRLTSPYGNSTRIVCTGFHGVLLECWQADSNGNPHKLIPLSMDYPGSTGHLLPGGGPGHFVYPGYIPGIG</sequence>
<dbReference type="KEGG" id="rhs:A3Q41_02251"/>
<evidence type="ECO:0000313" key="2">
    <source>
        <dbReference type="EMBL" id="AMY23553.1"/>
    </source>
</evidence>
<proteinExistence type="predicted"/>
<feature type="chain" id="PRO_5007512573" description="Secreted protein" evidence="1">
    <location>
        <begin position="26"/>
        <end position="132"/>
    </location>
</feature>
<dbReference type="RefSeq" id="WP_048317535.1">
    <property type="nucleotide sequence ID" value="NZ_CP015220.1"/>
</dbReference>
<dbReference type="EMBL" id="CP015220">
    <property type="protein sequence ID" value="AMY23553.1"/>
    <property type="molecule type" value="Genomic_DNA"/>
</dbReference>
<dbReference type="Proteomes" id="UP000076038">
    <property type="component" value="Chromosome"/>
</dbReference>
<evidence type="ECO:0008006" key="4">
    <source>
        <dbReference type="Google" id="ProtNLM"/>
    </source>
</evidence>
<name>A0A143QK61_RHOFA</name>
<keyword evidence="1" id="KW-0732">Signal</keyword>
<reference evidence="2 3" key="1">
    <citation type="journal article" date="2016" name="Genome Announc.">
        <title>Complete Genome and Plasmid Sequences for Rhodococcus fascians D188 and Draft Sequences for Rhodococcus Isolates PBTS 1 and PBTS 2.</title>
        <authorList>
            <person name="Stamler R.A."/>
            <person name="Vereecke D."/>
            <person name="Zhang Y."/>
            <person name="Schilkey F."/>
            <person name="Devitt N."/>
            <person name="Randall J.J."/>
        </authorList>
    </citation>
    <scope>NUCLEOTIDE SEQUENCE [LARGE SCALE GENOMIC DNA]</scope>
    <source>
        <strain evidence="2 3">PBTS2</strain>
    </source>
</reference>
<reference evidence="3" key="2">
    <citation type="submission" date="2016-04" db="EMBL/GenBank/DDBJ databases">
        <title>Complete Genome and Plasmid Sequences for Rhodococcus fascians D188 and Draft Sequences for Rhodococcus spp. Isolates PBTS 1 and PBTS 2.</title>
        <authorList>
            <person name="Stamer R."/>
            <person name="Vereecke D."/>
            <person name="Zhang Y."/>
            <person name="Schilkey F."/>
            <person name="Devitt N."/>
            <person name="Randall J."/>
        </authorList>
    </citation>
    <scope>NUCLEOTIDE SEQUENCE [LARGE SCALE GENOMIC DNA]</scope>
    <source>
        <strain evidence="3">PBTS2</strain>
    </source>
</reference>
<dbReference type="PATRIC" id="fig|1653479.3.peg.2280"/>
<accession>A0A143QK61</accession>
<organism evidence="2 3">
    <name type="scientific">Rhodococcoides fascians</name>
    <name type="common">Rhodococcus fascians</name>
    <dbReference type="NCBI Taxonomy" id="1828"/>
    <lineage>
        <taxon>Bacteria</taxon>
        <taxon>Bacillati</taxon>
        <taxon>Actinomycetota</taxon>
        <taxon>Actinomycetes</taxon>
        <taxon>Mycobacteriales</taxon>
        <taxon>Nocardiaceae</taxon>
        <taxon>Rhodococcoides</taxon>
    </lineage>
</organism>
<keyword evidence="3" id="KW-1185">Reference proteome</keyword>
<protein>
    <recommendedName>
        <fullName evidence="4">Secreted protein</fullName>
    </recommendedName>
</protein>
<dbReference type="AlphaFoldDB" id="A0A143QK61"/>
<evidence type="ECO:0000256" key="1">
    <source>
        <dbReference type="SAM" id="SignalP"/>
    </source>
</evidence>